<dbReference type="InterPro" id="IPR052026">
    <property type="entry name" value="ExeA_AAA_ATPase_DNA-bind"/>
</dbReference>
<dbReference type="EMBL" id="CP059572">
    <property type="protein sequence ID" value="QXJ25551.1"/>
    <property type="molecule type" value="Genomic_DNA"/>
</dbReference>
<dbReference type="InterPro" id="IPR003593">
    <property type="entry name" value="AAA+_ATPase"/>
</dbReference>
<evidence type="ECO:0000313" key="3">
    <source>
        <dbReference type="EMBL" id="QXJ25551.1"/>
    </source>
</evidence>
<organism evidence="3 4">
    <name type="scientific">Actinomadura graeca</name>
    <dbReference type="NCBI Taxonomy" id="2750812"/>
    <lineage>
        <taxon>Bacteria</taxon>
        <taxon>Bacillati</taxon>
        <taxon>Actinomycetota</taxon>
        <taxon>Actinomycetes</taxon>
        <taxon>Streptosporangiales</taxon>
        <taxon>Thermomonosporaceae</taxon>
        <taxon>Actinomadura</taxon>
    </lineage>
</organism>
<feature type="compositionally biased region" description="Acidic residues" evidence="1">
    <location>
        <begin position="621"/>
        <end position="632"/>
    </location>
</feature>
<dbReference type="SUPFAM" id="SSF52540">
    <property type="entry name" value="P-loop containing nucleoside triphosphate hydrolases"/>
    <property type="match status" value="1"/>
</dbReference>
<dbReference type="RefSeq" id="WP_231331640.1">
    <property type="nucleotide sequence ID" value="NZ_CP059572.1"/>
</dbReference>
<dbReference type="PANTHER" id="PTHR35894:SF1">
    <property type="entry name" value="PHOSPHORIBULOKINASE _ URIDINE KINASE FAMILY"/>
    <property type="match status" value="1"/>
</dbReference>
<evidence type="ECO:0000313" key="4">
    <source>
        <dbReference type="Proteomes" id="UP001049518"/>
    </source>
</evidence>
<gene>
    <name evidence="3" type="ORF">AGRA3207_007062</name>
</gene>
<dbReference type="PANTHER" id="PTHR35894">
    <property type="entry name" value="GENERAL SECRETION PATHWAY PROTEIN A-RELATED"/>
    <property type="match status" value="1"/>
</dbReference>
<feature type="region of interest" description="Disordered" evidence="1">
    <location>
        <begin position="593"/>
        <end position="640"/>
    </location>
</feature>
<evidence type="ECO:0000256" key="1">
    <source>
        <dbReference type="SAM" id="MobiDB-lite"/>
    </source>
</evidence>
<reference evidence="3" key="1">
    <citation type="submission" date="2020-07" db="EMBL/GenBank/DDBJ databases">
        <authorList>
            <person name="Tarantini F.S."/>
            <person name="Hong K.W."/>
            <person name="Chan K.G."/>
        </authorList>
    </citation>
    <scope>NUCLEOTIDE SEQUENCE</scope>
    <source>
        <strain evidence="3">32-07</strain>
    </source>
</reference>
<proteinExistence type="predicted"/>
<accession>A0ABX8R392</accession>
<dbReference type="Gene3D" id="3.40.50.300">
    <property type="entry name" value="P-loop containing nucleotide triphosphate hydrolases"/>
    <property type="match status" value="1"/>
</dbReference>
<dbReference type="Proteomes" id="UP001049518">
    <property type="component" value="Chromosome"/>
</dbReference>
<evidence type="ECO:0000259" key="2">
    <source>
        <dbReference type="SMART" id="SM00382"/>
    </source>
</evidence>
<name>A0ABX8R392_9ACTN</name>
<dbReference type="SMART" id="SM00382">
    <property type="entry name" value="AAA"/>
    <property type="match status" value="1"/>
</dbReference>
<feature type="domain" description="AAA+ ATPase" evidence="2">
    <location>
        <begin position="52"/>
        <end position="306"/>
    </location>
</feature>
<protein>
    <recommendedName>
        <fullName evidence="2">AAA+ ATPase domain-containing protein</fullName>
    </recommendedName>
</protein>
<dbReference type="InterPro" id="IPR027417">
    <property type="entry name" value="P-loop_NTPase"/>
</dbReference>
<keyword evidence="4" id="KW-1185">Reference proteome</keyword>
<sequence>MSRGNPFPAAAVARLSDTALNTITIPTQAVQRALGFVDAYLAGDRAGGGSASGNVIAVVGEYGTGKTHLALEIIRHISRPGDAHVRHLYLDAPADTFLALYQQRFVVELSKTDVRARVGEYYADIVAASLGRSELTQEAARRLREREVDAEDVVSGLGLMESDLLRDLQERLRVVTENDAFGTALTLFLRPEFEDAVWEWLRGVPPDRVLVERGITTAIDTDTAALEAIGVFALLHGGQNRRFVLVIDELEKVLSPPHPPAADAILAFKKLLEIFTGARAFLVLCGLPDFLEALPEDARQRIGSIVRPSALGLEETRAYILDAQERAGAGRTLGPFDDDTLAYLVELAGGTARKIIKLCYHAYQNAAAAGTAVTRPMIREVAREQFELTSRDDVRAAIARVLDAGGWLFETDHAPGGRRDARADFWVPEGEDGSGCAVLLSDSVLYEQQVDGLARRAEAIRGDDTARAVLIVVNGHLADALAPRLAGTGDRPPLVYSARRFAEDFDAAVKGIMQRLERAVHEDALTALRDRVERLGRQQALVLETVTELRPALHHLENELVGQKALLVEGRELYQATLASAERSAEMIRALGDMPVPQVTEPAPAERSGRRRLRGPRPEDTPDEAAEAEEGGQDGPLPPRIAVEFDVTMGLLEKLDVLARDSERRFSEGRLVEAPRFSRDAVTALGVRAALQSAAEQFRAAAERWFAESWPTDDSSGFVGLCETYDDTYLALPVHTLPALLARRPDGSTPLQPRLRPADVEGPDSLLFSLGPRVYRALQAEIRDLPDEPRGDGA</sequence>